<evidence type="ECO:0000313" key="3">
    <source>
        <dbReference type="Proteomes" id="UP000811255"/>
    </source>
</evidence>
<proteinExistence type="predicted"/>
<organism evidence="2 3">
    <name type="scientific">Croceibacterium selenioxidans</name>
    <dbReference type="NCBI Taxonomy" id="2838833"/>
    <lineage>
        <taxon>Bacteria</taxon>
        <taxon>Pseudomonadati</taxon>
        <taxon>Pseudomonadota</taxon>
        <taxon>Alphaproteobacteria</taxon>
        <taxon>Sphingomonadales</taxon>
        <taxon>Erythrobacteraceae</taxon>
        <taxon>Croceibacterium</taxon>
    </lineage>
</organism>
<name>A0ABS5W5U5_9SPHN</name>
<dbReference type="Proteomes" id="UP000811255">
    <property type="component" value="Unassembled WGS sequence"/>
</dbReference>
<sequence>MTQTLAGSALALAGLVPRLLGWRPGEFWNSTPAELAAILAEAGSSEPSPLSRGELDTLMEQDRHG</sequence>
<accession>A0ABS5W5U5</accession>
<feature type="region of interest" description="Disordered" evidence="1">
    <location>
        <begin position="42"/>
        <end position="65"/>
    </location>
</feature>
<evidence type="ECO:0000256" key="1">
    <source>
        <dbReference type="SAM" id="MobiDB-lite"/>
    </source>
</evidence>
<dbReference type="InterPro" id="IPR019056">
    <property type="entry name" value="Phage_TAC_6"/>
</dbReference>
<evidence type="ECO:0000313" key="2">
    <source>
        <dbReference type="EMBL" id="MBT2135115.1"/>
    </source>
</evidence>
<gene>
    <name evidence="2" type="ORF">KK137_12320</name>
</gene>
<dbReference type="RefSeq" id="WP_214536726.1">
    <property type="nucleotide sequence ID" value="NZ_JAHFVK010000002.1"/>
</dbReference>
<reference evidence="2 3" key="1">
    <citation type="submission" date="2021-05" db="EMBL/GenBank/DDBJ databases">
        <title>Croceibacterium sp. LX-88 genome sequence.</title>
        <authorList>
            <person name="Luo X."/>
        </authorList>
    </citation>
    <scope>NUCLEOTIDE SEQUENCE [LARGE SCALE GENOMIC DNA]</scope>
    <source>
        <strain evidence="2 3">LX-88</strain>
    </source>
</reference>
<dbReference type="Pfam" id="PF09550">
    <property type="entry name" value="Phage_TAC_6"/>
    <property type="match status" value="1"/>
</dbReference>
<protein>
    <submittedName>
        <fullName evidence="2">Phage tail assembly chaperone</fullName>
    </submittedName>
</protein>
<dbReference type="EMBL" id="JAHFVK010000002">
    <property type="protein sequence ID" value="MBT2135115.1"/>
    <property type="molecule type" value="Genomic_DNA"/>
</dbReference>
<comment type="caution">
    <text evidence="2">The sequence shown here is derived from an EMBL/GenBank/DDBJ whole genome shotgun (WGS) entry which is preliminary data.</text>
</comment>
<keyword evidence="3" id="KW-1185">Reference proteome</keyword>